<evidence type="ECO:0000256" key="12">
    <source>
        <dbReference type="PROSITE-ProRule" id="PRU00042"/>
    </source>
</evidence>
<evidence type="ECO:0000259" key="16">
    <source>
        <dbReference type="PROSITE" id="PS51184"/>
    </source>
</evidence>
<evidence type="ECO:0000256" key="7">
    <source>
        <dbReference type="ARBA" id="ARBA00023002"/>
    </source>
</evidence>
<dbReference type="PROSITE" id="PS50157">
    <property type="entry name" value="ZINC_FINGER_C2H2_2"/>
    <property type="match status" value="3"/>
</dbReference>
<dbReference type="PROSITE" id="PS51184">
    <property type="entry name" value="JMJC"/>
    <property type="match status" value="1"/>
</dbReference>
<feature type="domain" description="C2H2-type" evidence="14">
    <location>
        <begin position="1348"/>
        <end position="1377"/>
    </location>
</feature>
<feature type="compositionally biased region" description="Basic residues" evidence="13">
    <location>
        <begin position="907"/>
        <end position="916"/>
    </location>
</feature>
<feature type="compositionally biased region" description="Polar residues" evidence="13">
    <location>
        <begin position="1286"/>
        <end position="1296"/>
    </location>
</feature>
<evidence type="ECO:0000313" key="17">
    <source>
        <dbReference type="EMBL" id="KAG9441863.1"/>
    </source>
</evidence>
<dbReference type="GO" id="GO:0034647">
    <property type="term" value="F:histone H3K4me/H3K4me2/H3K4me3 demethylase activity"/>
    <property type="evidence" value="ECO:0007669"/>
    <property type="project" value="TreeGrafter"/>
</dbReference>
<feature type="domain" description="C2H2-type" evidence="14">
    <location>
        <begin position="1408"/>
        <end position="1438"/>
    </location>
</feature>
<feature type="domain" description="JmjC" evidence="16">
    <location>
        <begin position="256"/>
        <end position="425"/>
    </location>
</feature>
<gene>
    <name evidence="17" type="ORF">H6P81_017717</name>
</gene>
<evidence type="ECO:0000256" key="13">
    <source>
        <dbReference type="SAM" id="MobiDB-lite"/>
    </source>
</evidence>
<feature type="region of interest" description="Disordered" evidence="13">
    <location>
        <begin position="885"/>
        <end position="917"/>
    </location>
</feature>
<feature type="region of interest" description="Disordered" evidence="13">
    <location>
        <begin position="1186"/>
        <end position="1209"/>
    </location>
</feature>
<sequence length="1438" mass="158348">MMSDLEVPSWLQGLPLAPEFHPTETEFADPIAYISKIEKEASSFGICKVVPPLPKPSKKYVLSNLSKSLSKCPDLGSNSDSSNASTLSQIGSGDKGSDAMAKAVFTTRHQELGHSLKRPRGPTLARQPDVYKQVWQSGEVYTLDQFESKSKAFARCQFSSMKEVSPLVVEAQFWKAASDKPIYIEYANDVPGSGFGEPEEPSEYFHKRKRKRKSIGESVNNEKNKLESVGESVESQAKIEDVSSSKIDREGTAGWKLSNSPWNLQVIARAAGSLTRFMPDEVPGVTSPMVYIGMMFSWFAWHVEDHELHSLNFLHMGSPKTWYGVPGEFAFALEEVIRLRGYGGNLDRLAALTLLGEKTTLMSPEIIVASGIPCCRLVQNPGEFVVTFPRAYHVGFSHGFNCGEAANFATPQWLKVAKEAAIRRAAMDYLPMLSHQQLLYLLTVSFISRIPKALLPGTRSSRLSDRKKEEKENIVKKVFLDDIVRENSLLNVFLQKKVTECAVLWDPEMLPSVSNDSSGLLVDKKEKIDGQITPSVNTENNEVVGGVDCTSSHLEQLNTLYYDEDDLPCGLHMDSGALACVACGLLGFPFMSIVQPSDEALEDILAGAGDACGQQMKAKISCNETLMDSDSGAVHENQTDNSYLKSDVTSLTIDENMVIANSNESQSLKVDDVESQNLNGIDICSKTVTGQEPCLLHTEVCIKPPGHNSGKKPWNTNNRILRPRIFCLEHALEIEKLLESKGGANILIICHSDFPKIKEQALFVAEEVGVHLQFVGGALDLASEEDLKLINIAIDVDEHEDCGEDWTSKLGINLKYCVKLRKLSPSKYEQHRLALGGLFSEQVPSSSMPSLKWMSRKSRTHCKVRNSSNLNSSGKRSGLVVANTGNRANSLENPTGKPSPEVLGSKPRGRGRPRKCASREGDCVDITALDEEKSLICNANEAANAGSVILALPTIISNSDLHENEEVEVRPVTNVKEEVSDTSRSVCYSHAKKLEELKAMASDTLNVDGDTPLSGKADKDNQPCNVIPVFGSPISVGPPAELSGAFVDILGSAETTEKHEVCCFEKPGPPSLSQGDSQSETEPLHSEKKRKGFETCGPAHFVDFNPPGFSSDASKILQDHQHTKVCDSENSAGFLPVTCTESCEEPNAASALDPTVSEDSAGMPAIAYSTVEVSEEQANDQILCQSKQKQEAHNSRNVEGSIPASRTSGLETHQKIHAGQARNIASMPHSQGVSTTAAPIFLVYSKRRKKESDKKSKDPPPLPKRNEYNGFIRSPCEGLRPRTRTAVDSSTQSQQTADEKVQKKPRKRTGMGGSGVKPRASEEFYQCDIEGCHMSFLIKGDLNLHKRNRCTYEGCGKRFGSHKYAMHHQKVHMDERPLKCPWKGCNMSFKWAWARTEHVRVHTGERPYHCKFEGCGLTFRFVSDFSRHRRKTGHTYLD</sequence>
<feature type="domain" description="C2H2-type" evidence="14">
    <location>
        <begin position="1378"/>
        <end position="1407"/>
    </location>
</feature>
<evidence type="ECO:0000256" key="8">
    <source>
        <dbReference type="ARBA" id="ARBA00023004"/>
    </source>
</evidence>
<feature type="domain" description="JmjN" evidence="15">
    <location>
        <begin position="17"/>
        <end position="58"/>
    </location>
</feature>
<keyword evidence="9" id="KW-0805">Transcription regulation</keyword>
<evidence type="ECO:0000256" key="4">
    <source>
        <dbReference type="ARBA" id="ARBA00022833"/>
    </source>
</evidence>
<evidence type="ECO:0008006" key="19">
    <source>
        <dbReference type="Google" id="ProtNLM"/>
    </source>
</evidence>
<dbReference type="GO" id="GO:0008270">
    <property type="term" value="F:zinc ion binding"/>
    <property type="evidence" value="ECO:0007669"/>
    <property type="project" value="UniProtKB-KW"/>
</dbReference>
<dbReference type="FunFam" id="2.60.120.650:FF:000113">
    <property type="entry name" value="JmjC domain containing protein, expressed"/>
    <property type="match status" value="1"/>
</dbReference>
<keyword evidence="8" id="KW-0408">Iron</keyword>
<dbReference type="SUPFAM" id="SSF51197">
    <property type="entry name" value="Clavaminate synthase-like"/>
    <property type="match status" value="1"/>
</dbReference>
<feature type="compositionally biased region" description="Polar residues" evidence="13">
    <location>
        <begin position="1071"/>
        <end position="1081"/>
    </location>
</feature>
<dbReference type="InterPro" id="IPR036236">
    <property type="entry name" value="Znf_C2H2_sf"/>
</dbReference>
<keyword evidence="18" id="KW-1185">Reference proteome</keyword>
<dbReference type="PANTHER" id="PTHR10694:SF45">
    <property type="entry name" value="LYSINE-SPECIFIC DEMETHYLASE ELF6"/>
    <property type="match status" value="1"/>
</dbReference>
<dbReference type="GO" id="GO:0000785">
    <property type="term" value="C:chromatin"/>
    <property type="evidence" value="ECO:0007669"/>
    <property type="project" value="TreeGrafter"/>
</dbReference>
<comment type="caution">
    <text evidence="17">The sequence shown here is derived from an EMBL/GenBank/DDBJ whole genome shotgun (WGS) entry which is preliminary data.</text>
</comment>
<reference evidence="17 18" key="1">
    <citation type="submission" date="2021-07" db="EMBL/GenBank/DDBJ databases">
        <title>The Aristolochia fimbriata genome: insights into angiosperm evolution, floral development and chemical biosynthesis.</title>
        <authorList>
            <person name="Jiao Y."/>
        </authorList>
    </citation>
    <scope>NUCLEOTIDE SEQUENCE [LARGE SCALE GENOMIC DNA]</scope>
    <source>
        <strain evidence="17">IBCAS-2021</strain>
        <tissue evidence="17">Leaf</tissue>
    </source>
</reference>
<name>A0AAV7DZD6_ARIFI</name>
<evidence type="ECO:0000256" key="11">
    <source>
        <dbReference type="ARBA" id="ARBA00023242"/>
    </source>
</evidence>
<feature type="region of interest" description="Disordered" evidence="13">
    <location>
        <begin position="1064"/>
        <end position="1090"/>
    </location>
</feature>
<keyword evidence="7" id="KW-0560">Oxidoreductase</keyword>
<dbReference type="InterPro" id="IPR003349">
    <property type="entry name" value="JmjN"/>
</dbReference>
<dbReference type="SMART" id="SM00355">
    <property type="entry name" value="ZnF_C2H2"/>
    <property type="match status" value="4"/>
</dbReference>
<dbReference type="FunFam" id="3.30.160.60:FF:000747">
    <property type="entry name" value="Probable lysine-specific demethylase ELF6"/>
    <property type="match status" value="1"/>
</dbReference>
<organism evidence="17 18">
    <name type="scientific">Aristolochia fimbriata</name>
    <name type="common">White veined hardy Dutchman's pipe vine</name>
    <dbReference type="NCBI Taxonomy" id="158543"/>
    <lineage>
        <taxon>Eukaryota</taxon>
        <taxon>Viridiplantae</taxon>
        <taxon>Streptophyta</taxon>
        <taxon>Embryophyta</taxon>
        <taxon>Tracheophyta</taxon>
        <taxon>Spermatophyta</taxon>
        <taxon>Magnoliopsida</taxon>
        <taxon>Magnoliidae</taxon>
        <taxon>Piperales</taxon>
        <taxon>Aristolochiaceae</taxon>
        <taxon>Aristolochia</taxon>
    </lineage>
</organism>
<feature type="region of interest" description="Disordered" evidence="13">
    <location>
        <begin position="195"/>
        <end position="229"/>
    </location>
</feature>
<keyword evidence="4" id="KW-0862">Zinc</keyword>
<proteinExistence type="predicted"/>
<evidence type="ECO:0000256" key="6">
    <source>
        <dbReference type="ARBA" id="ARBA00022964"/>
    </source>
</evidence>
<dbReference type="PANTHER" id="PTHR10694">
    <property type="entry name" value="LYSINE-SPECIFIC DEMETHYLASE"/>
    <property type="match status" value="1"/>
</dbReference>
<evidence type="ECO:0000259" key="14">
    <source>
        <dbReference type="PROSITE" id="PS50157"/>
    </source>
</evidence>
<evidence type="ECO:0000256" key="3">
    <source>
        <dbReference type="ARBA" id="ARBA00022771"/>
    </source>
</evidence>
<keyword evidence="1" id="KW-0479">Metal-binding</keyword>
<feature type="region of interest" description="Disordered" evidence="13">
    <location>
        <begin position="1245"/>
        <end position="1317"/>
    </location>
</feature>
<dbReference type="SMART" id="SM00558">
    <property type="entry name" value="JmjC"/>
    <property type="match status" value="1"/>
</dbReference>
<dbReference type="EMBL" id="JAINDJ010000007">
    <property type="protein sequence ID" value="KAG9441863.1"/>
    <property type="molecule type" value="Genomic_DNA"/>
</dbReference>
<protein>
    <recommendedName>
        <fullName evidence="19">Lysine-specific demethylase ELF6</fullName>
    </recommendedName>
</protein>
<feature type="region of interest" description="Disordered" evidence="13">
    <location>
        <begin position="73"/>
        <end position="96"/>
    </location>
</feature>
<evidence type="ECO:0000256" key="5">
    <source>
        <dbReference type="ARBA" id="ARBA00022853"/>
    </source>
</evidence>
<dbReference type="PROSITE" id="PS00028">
    <property type="entry name" value="ZINC_FINGER_C2H2_1"/>
    <property type="match status" value="3"/>
</dbReference>
<dbReference type="GO" id="GO:0040029">
    <property type="term" value="P:epigenetic regulation of gene expression"/>
    <property type="evidence" value="ECO:0007669"/>
    <property type="project" value="UniProtKB-ARBA"/>
</dbReference>
<keyword evidence="5" id="KW-0156">Chromatin regulator</keyword>
<dbReference type="InterPro" id="IPR013087">
    <property type="entry name" value="Znf_C2H2_type"/>
</dbReference>
<keyword evidence="10" id="KW-0804">Transcription</keyword>
<evidence type="ECO:0000259" key="15">
    <source>
        <dbReference type="PROSITE" id="PS51183"/>
    </source>
</evidence>
<evidence type="ECO:0000256" key="10">
    <source>
        <dbReference type="ARBA" id="ARBA00023163"/>
    </source>
</evidence>
<evidence type="ECO:0000256" key="2">
    <source>
        <dbReference type="ARBA" id="ARBA00022737"/>
    </source>
</evidence>
<feature type="compositionally biased region" description="Low complexity" evidence="13">
    <location>
        <begin position="74"/>
        <end position="88"/>
    </location>
</feature>
<dbReference type="Gene3D" id="3.30.160.60">
    <property type="entry name" value="Classic Zinc Finger"/>
    <property type="match status" value="3"/>
</dbReference>
<keyword evidence="3 12" id="KW-0863">Zinc-finger</keyword>
<dbReference type="Pfam" id="PF02373">
    <property type="entry name" value="JmjC"/>
    <property type="match status" value="1"/>
</dbReference>
<keyword evidence="11" id="KW-0539">Nucleus</keyword>
<evidence type="ECO:0000313" key="18">
    <source>
        <dbReference type="Proteomes" id="UP000825729"/>
    </source>
</evidence>
<dbReference type="PROSITE" id="PS51183">
    <property type="entry name" value="JMJN"/>
    <property type="match status" value="1"/>
</dbReference>
<keyword evidence="6" id="KW-0223">Dioxygenase</keyword>
<dbReference type="Gene3D" id="2.60.120.650">
    <property type="entry name" value="Cupin"/>
    <property type="match status" value="1"/>
</dbReference>
<accession>A0AAV7DZD6</accession>
<evidence type="ECO:0000256" key="1">
    <source>
        <dbReference type="ARBA" id="ARBA00022723"/>
    </source>
</evidence>
<evidence type="ECO:0000256" key="9">
    <source>
        <dbReference type="ARBA" id="ARBA00023015"/>
    </source>
</evidence>
<dbReference type="SMART" id="SM00545">
    <property type="entry name" value="JmjN"/>
    <property type="match status" value="1"/>
</dbReference>
<dbReference type="Proteomes" id="UP000825729">
    <property type="component" value="Unassembled WGS sequence"/>
</dbReference>
<dbReference type="InterPro" id="IPR003347">
    <property type="entry name" value="JmjC_dom"/>
</dbReference>
<keyword evidence="2" id="KW-0677">Repeat</keyword>
<dbReference type="Pfam" id="PF02375">
    <property type="entry name" value="JmjN"/>
    <property type="match status" value="1"/>
</dbReference>
<dbReference type="GO" id="GO:0005634">
    <property type="term" value="C:nucleus"/>
    <property type="evidence" value="ECO:0007669"/>
    <property type="project" value="TreeGrafter"/>
</dbReference>
<dbReference type="SUPFAM" id="SSF57667">
    <property type="entry name" value="beta-beta-alpha zinc fingers"/>
    <property type="match status" value="2"/>
</dbReference>